<protein>
    <submittedName>
        <fullName evidence="1">Uncharacterized protein</fullName>
    </submittedName>
</protein>
<name>A0A0C3AQZ5_9AGAM</name>
<reference evidence="1 2" key="1">
    <citation type="submission" date="2014-04" db="EMBL/GenBank/DDBJ databases">
        <authorList>
            <consortium name="DOE Joint Genome Institute"/>
            <person name="Kuo A."/>
            <person name="Kohler A."/>
            <person name="Nagy L.G."/>
            <person name="Floudas D."/>
            <person name="Copeland A."/>
            <person name="Barry K.W."/>
            <person name="Cichocki N."/>
            <person name="Veneault-Fourrey C."/>
            <person name="LaButti K."/>
            <person name="Lindquist E.A."/>
            <person name="Lipzen A."/>
            <person name="Lundell T."/>
            <person name="Morin E."/>
            <person name="Murat C."/>
            <person name="Sun H."/>
            <person name="Tunlid A."/>
            <person name="Henrissat B."/>
            <person name="Grigoriev I.V."/>
            <person name="Hibbett D.S."/>
            <person name="Martin F."/>
            <person name="Nordberg H.P."/>
            <person name="Cantor M.N."/>
            <person name="Hua S.X."/>
        </authorList>
    </citation>
    <scope>NUCLEOTIDE SEQUENCE [LARGE SCALE GENOMIC DNA]</scope>
    <source>
        <strain evidence="1 2">Foug A</strain>
    </source>
</reference>
<reference evidence="2" key="2">
    <citation type="submission" date="2015-01" db="EMBL/GenBank/DDBJ databases">
        <title>Evolutionary Origins and Diversification of the Mycorrhizal Mutualists.</title>
        <authorList>
            <consortium name="DOE Joint Genome Institute"/>
            <consortium name="Mycorrhizal Genomics Consortium"/>
            <person name="Kohler A."/>
            <person name="Kuo A."/>
            <person name="Nagy L.G."/>
            <person name="Floudas D."/>
            <person name="Copeland A."/>
            <person name="Barry K.W."/>
            <person name="Cichocki N."/>
            <person name="Veneault-Fourrey C."/>
            <person name="LaButti K."/>
            <person name="Lindquist E.A."/>
            <person name="Lipzen A."/>
            <person name="Lundell T."/>
            <person name="Morin E."/>
            <person name="Murat C."/>
            <person name="Riley R."/>
            <person name="Ohm R."/>
            <person name="Sun H."/>
            <person name="Tunlid A."/>
            <person name="Henrissat B."/>
            <person name="Grigoriev I.V."/>
            <person name="Hibbett D.S."/>
            <person name="Martin F."/>
        </authorList>
    </citation>
    <scope>NUCLEOTIDE SEQUENCE [LARGE SCALE GENOMIC DNA]</scope>
    <source>
        <strain evidence="2">Foug A</strain>
    </source>
</reference>
<dbReference type="EMBL" id="KN822013">
    <property type="protein sequence ID" value="KIM67362.1"/>
    <property type="molecule type" value="Genomic_DNA"/>
</dbReference>
<dbReference type="AlphaFoldDB" id="A0A0C3AQZ5"/>
<organism evidence="1 2">
    <name type="scientific">Scleroderma citrinum Foug A</name>
    <dbReference type="NCBI Taxonomy" id="1036808"/>
    <lineage>
        <taxon>Eukaryota</taxon>
        <taxon>Fungi</taxon>
        <taxon>Dikarya</taxon>
        <taxon>Basidiomycota</taxon>
        <taxon>Agaricomycotina</taxon>
        <taxon>Agaricomycetes</taxon>
        <taxon>Agaricomycetidae</taxon>
        <taxon>Boletales</taxon>
        <taxon>Sclerodermatineae</taxon>
        <taxon>Sclerodermataceae</taxon>
        <taxon>Scleroderma</taxon>
    </lineage>
</organism>
<dbReference type="Proteomes" id="UP000053989">
    <property type="component" value="Unassembled WGS sequence"/>
</dbReference>
<sequence length="69" mass="7831">DHWNVMDMIQPAWRKLLMPSSTQPILTLCTTAGEWTSMNEHGSNSFLSILTALNWWGVQIKVDGAHSYL</sequence>
<keyword evidence="2" id="KW-1185">Reference proteome</keyword>
<dbReference type="InParanoid" id="A0A0C3AQZ5"/>
<proteinExistence type="predicted"/>
<accession>A0A0C3AQZ5</accession>
<evidence type="ECO:0000313" key="1">
    <source>
        <dbReference type="EMBL" id="KIM67362.1"/>
    </source>
</evidence>
<feature type="non-terminal residue" evidence="1">
    <location>
        <position position="1"/>
    </location>
</feature>
<dbReference type="OrthoDB" id="2680459at2759"/>
<evidence type="ECO:0000313" key="2">
    <source>
        <dbReference type="Proteomes" id="UP000053989"/>
    </source>
</evidence>
<dbReference type="HOGENOM" id="CLU_2782962_0_0_1"/>
<gene>
    <name evidence="1" type="ORF">SCLCIDRAFT_108004</name>
</gene>